<keyword evidence="3" id="KW-0970">Cilium biogenesis/degradation</keyword>
<gene>
    <name evidence="6" type="ORF">EEDITHA_LOCUS9127</name>
</gene>
<name>A0AAU9U317_EUPED</name>
<dbReference type="PANTHER" id="PTHR12968:SF4">
    <property type="entry name" value="TECTONIC-LIKE COMPLEX MEMBER MKS1"/>
    <property type="match status" value="1"/>
</dbReference>
<dbReference type="EMBL" id="CAKOGL010000013">
    <property type="protein sequence ID" value="CAH2093461.1"/>
    <property type="molecule type" value="Genomic_DNA"/>
</dbReference>
<comment type="caution">
    <text evidence="6">The sequence shown here is derived from an EMBL/GenBank/DDBJ whole genome shotgun (WGS) entry which is preliminary data.</text>
</comment>
<dbReference type="AlphaFoldDB" id="A0AAU9U317"/>
<evidence type="ECO:0000313" key="7">
    <source>
        <dbReference type="Proteomes" id="UP001153954"/>
    </source>
</evidence>
<sequence>MQQLKKNNKTVGIYWLKESLENVTIVVKVKSKEEIMTLPKFDEYKDRSYEENIHVLNKTKINEYKFKWQEKMFSTHEFQKYSDTYNCSTETELKYHDMIKDPEMKPQKVFTYVNEDYHLPLPVVENKNKPASVPKLNTCFEKLNINSIGSFKNDSTSVGYLFKSQENISDHEQWVTMHVVLDNSEYNEESQILFKQEYNLVSLYHNITQNYLMVVPDVNNLHFNPYNVEDGDNILGYEYGVDIDFGKEEKGEDMEHLLNNLLKKWEKKKKQLLNFEMPPLGMKKTFITFEIVSAFGFEMDNMYIEFQIKIPDDITVNGDRKGRTHVSKSSRSEDDEVWRFGHVLELELEYATGIELSRLKVVLEAISVDWWGRHRTEGYSCLTLTLEPGEYKQILSCSRPEELDVVEAESRRFFVGGCHLIKDLDVLINPQMHEANFRYVSSGKISVLWRTLSQTQSSVSHTYLPDTSTDLLKGAEAVLKQYKKAKATLAAATKSFTKPEEQ</sequence>
<dbReference type="InterPro" id="IPR010796">
    <property type="entry name" value="C2_B9-type_dom"/>
</dbReference>
<proteinExistence type="predicted"/>
<evidence type="ECO:0000256" key="2">
    <source>
        <dbReference type="ARBA" id="ARBA00022490"/>
    </source>
</evidence>
<dbReference type="GO" id="GO:0060271">
    <property type="term" value="P:cilium assembly"/>
    <property type="evidence" value="ECO:0007669"/>
    <property type="project" value="TreeGrafter"/>
</dbReference>
<keyword evidence="7" id="KW-1185">Reference proteome</keyword>
<keyword evidence="5" id="KW-0966">Cell projection</keyword>
<organism evidence="6 7">
    <name type="scientific">Euphydryas editha</name>
    <name type="common">Edith's checkerspot</name>
    <dbReference type="NCBI Taxonomy" id="104508"/>
    <lineage>
        <taxon>Eukaryota</taxon>
        <taxon>Metazoa</taxon>
        <taxon>Ecdysozoa</taxon>
        <taxon>Arthropoda</taxon>
        <taxon>Hexapoda</taxon>
        <taxon>Insecta</taxon>
        <taxon>Pterygota</taxon>
        <taxon>Neoptera</taxon>
        <taxon>Endopterygota</taxon>
        <taxon>Lepidoptera</taxon>
        <taxon>Glossata</taxon>
        <taxon>Ditrysia</taxon>
        <taxon>Papilionoidea</taxon>
        <taxon>Nymphalidae</taxon>
        <taxon>Nymphalinae</taxon>
        <taxon>Euphydryas</taxon>
    </lineage>
</organism>
<protein>
    <submittedName>
        <fullName evidence="6">Uncharacterized protein</fullName>
    </submittedName>
</protein>
<evidence type="ECO:0000256" key="1">
    <source>
        <dbReference type="ARBA" id="ARBA00004120"/>
    </source>
</evidence>
<keyword evidence="4" id="KW-0206">Cytoskeleton</keyword>
<keyword evidence="2" id="KW-0963">Cytoplasm</keyword>
<evidence type="ECO:0000256" key="3">
    <source>
        <dbReference type="ARBA" id="ARBA00022794"/>
    </source>
</evidence>
<evidence type="ECO:0000256" key="5">
    <source>
        <dbReference type="ARBA" id="ARBA00023273"/>
    </source>
</evidence>
<accession>A0AAU9U317</accession>
<dbReference type="Pfam" id="PF07162">
    <property type="entry name" value="B9-C2"/>
    <property type="match status" value="1"/>
</dbReference>
<evidence type="ECO:0000256" key="4">
    <source>
        <dbReference type="ARBA" id="ARBA00023212"/>
    </source>
</evidence>
<reference evidence="6" key="1">
    <citation type="submission" date="2022-03" db="EMBL/GenBank/DDBJ databases">
        <authorList>
            <person name="Tunstrom K."/>
        </authorList>
    </citation>
    <scope>NUCLEOTIDE SEQUENCE</scope>
</reference>
<dbReference type="GO" id="GO:0036038">
    <property type="term" value="C:MKS complex"/>
    <property type="evidence" value="ECO:0007669"/>
    <property type="project" value="TreeGrafter"/>
</dbReference>
<dbReference type="PANTHER" id="PTHR12968">
    <property type="entry name" value="B9 DOMAIN-CONTAINING"/>
    <property type="match status" value="1"/>
</dbReference>
<evidence type="ECO:0000313" key="6">
    <source>
        <dbReference type="EMBL" id="CAH2093461.1"/>
    </source>
</evidence>
<dbReference type="Proteomes" id="UP001153954">
    <property type="component" value="Unassembled WGS sequence"/>
</dbReference>
<comment type="subcellular location">
    <subcellularLocation>
        <location evidence="1">Cytoplasm</location>
        <location evidence="1">Cytoskeleton</location>
        <location evidence="1">Cilium basal body</location>
    </subcellularLocation>
</comment>